<sequence length="525" mass="60070">MLKVLVVDDEVLERKAVAKMIRSSFNHAEVVGEAANGRIAIEMAAKHEPDIIFMDIKMPGVDGIEAVREIRKIRPETRFIMVSAFDTFEYAKKVMQQGVKQYILKPSSKADITAAFESAAGEIMEERRKREEERSLKENLVKAVSIAQKEWVASLMMNQVQDITFESWGRLLGKEILSGYIMLFSCQPKPGGEVSEDRRKEWYSWLKETLASLPEHQEAMVGPLVEDQVPVLFLCQKPAEKLHFKSKSQTVLDALLARFSKKFGEAELKAGIGHPYEDAQELTKSYHESALALQKLKQLPGRSYLFGEKQGKTVAGSPPPGYNAEKELLEAVRQADVNHVLSAFDRFMGSHAEEAQETAYIRRSLQELFVLVSRMLYELGIDYRQVPELSDYQDSAVLFEQGKNHLLRIVRHVQAWRNSHAKDMLYKAKEYIEAHYADALTLESAAEYVDLSPFYFSKLFKDRFGMTFIDFVTDVRIRKAKHFLKEGSLSLKEICYSIGYKDPNYFSRVFKKHTGLSPTEYRKES</sequence>
<dbReference type="PROSITE" id="PS50110">
    <property type="entry name" value="RESPONSE_REGULATORY"/>
    <property type="match status" value="1"/>
</dbReference>
<dbReference type="Pfam" id="PF00072">
    <property type="entry name" value="Response_reg"/>
    <property type="match status" value="1"/>
</dbReference>
<feature type="modified residue" description="4-aspartylphosphate" evidence="4">
    <location>
        <position position="55"/>
    </location>
</feature>
<protein>
    <submittedName>
        <fullName evidence="7">Response regulator</fullName>
    </submittedName>
</protein>
<feature type="domain" description="Response regulatory" evidence="6">
    <location>
        <begin position="3"/>
        <end position="120"/>
    </location>
</feature>
<dbReference type="InterPro" id="IPR009057">
    <property type="entry name" value="Homeodomain-like_sf"/>
</dbReference>
<gene>
    <name evidence="7" type="ORF">FZD51_11615</name>
</gene>
<dbReference type="Proteomes" id="UP000322139">
    <property type="component" value="Unassembled WGS sequence"/>
</dbReference>
<dbReference type="PRINTS" id="PR00032">
    <property type="entry name" value="HTHARAC"/>
</dbReference>
<dbReference type="PROSITE" id="PS00041">
    <property type="entry name" value="HTH_ARAC_FAMILY_1"/>
    <property type="match status" value="1"/>
</dbReference>
<evidence type="ECO:0000256" key="2">
    <source>
        <dbReference type="ARBA" id="ARBA00023125"/>
    </source>
</evidence>
<keyword evidence="3" id="KW-0804">Transcription</keyword>
<dbReference type="PROSITE" id="PS01124">
    <property type="entry name" value="HTH_ARAC_FAMILY_2"/>
    <property type="match status" value="1"/>
</dbReference>
<dbReference type="GO" id="GO:0003700">
    <property type="term" value="F:DNA-binding transcription factor activity"/>
    <property type="evidence" value="ECO:0007669"/>
    <property type="project" value="InterPro"/>
</dbReference>
<dbReference type="InterPro" id="IPR018060">
    <property type="entry name" value="HTH_AraC"/>
</dbReference>
<dbReference type="CDD" id="cd17536">
    <property type="entry name" value="REC_YesN-like"/>
    <property type="match status" value="1"/>
</dbReference>
<evidence type="ECO:0000313" key="8">
    <source>
        <dbReference type="Proteomes" id="UP000322139"/>
    </source>
</evidence>
<dbReference type="PANTHER" id="PTHR43280">
    <property type="entry name" value="ARAC-FAMILY TRANSCRIPTIONAL REGULATOR"/>
    <property type="match status" value="1"/>
</dbReference>
<keyword evidence="2" id="KW-0238">DNA-binding</keyword>
<accession>A0A5D4R8C3</accession>
<evidence type="ECO:0000313" key="7">
    <source>
        <dbReference type="EMBL" id="TYS47587.1"/>
    </source>
</evidence>
<dbReference type="InterPro" id="IPR001789">
    <property type="entry name" value="Sig_transdc_resp-reg_receiver"/>
</dbReference>
<dbReference type="Pfam" id="PF12833">
    <property type="entry name" value="HTH_18"/>
    <property type="match status" value="1"/>
</dbReference>
<dbReference type="SUPFAM" id="SSF52172">
    <property type="entry name" value="CheY-like"/>
    <property type="match status" value="1"/>
</dbReference>
<dbReference type="PANTHER" id="PTHR43280:SF28">
    <property type="entry name" value="HTH-TYPE TRANSCRIPTIONAL ACTIVATOR RHAS"/>
    <property type="match status" value="1"/>
</dbReference>
<dbReference type="RefSeq" id="WP_148974931.1">
    <property type="nucleotide sequence ID" value="NZ_VTER01000006.1"/>
</dbReference>
<reference evidence="7 8" key="1">
    <citation type="submission" date="2019-08" db="EMBL/GenBank/DDBJ databases">
        <title>Bacillus genomes from the desert of Cuatro Cienegas, Coahuila.</title>
        <authorList>
            <person name="Olmedo-Alvarez G."/>
        </authorList>
    </citation>
    <scope>NUCLEOTIDE SEQUENCE [LARGE SCALE GENOMIC DNA]</scope>
    <source>
        <strain evidence="7 8">CH446_14T</strain>
    </source>
</reference>
<dbReference type="InterPro" id="IPR018062">
    <property type="entry name" value="HTH_AraC-typ_CS"/>
</dbReference>
<dbReference type="Gene3D" id="3.40.50.2300">
    <property type="match status" value="1"/>
</dbReference>
<dbReference type="GO" id="GO:0043565">
    <property type="term" value="F:sequence-specific DNA binding"/>
    <property type="evidence" value="ECO:0007669"/>
    <property type="project" value="InterPro"/>
</dbReference>
<dbReference type="InterPro" id="IPR011006">
    <property type="entry name" value="CheY-like_superfamily"/>
</dbReference>
<dbReference type="SMART" id="SM00342">
    <property type="entry name" value="HTH_ARAC"/>
    <property type="match status" value="1"/>
</dbReference>
<evidence type="ECO:0000259" key="6">
    <source>
        <dbReference type="PROSITE" id="PS50110"/>
    </source>
</evidence>
<dbReference type="InterPro" id="IPR041522">
    <property type="entry name" value="CdaR_GGDEF"/>
</dbReference>
<dbReference type="Gene3D" id="1.10.10.60">
    <property type="entry name" value="Homeodomain-like"/>
    <property type="match status" value="2"/>
</dbReference>
<evidence type="ECO:0000259" key="5">
    <source>
        <dbReference type="PROSITE" id="PS01124"/>
    </source>
</evidence>
<dbReference type="Pfam" id="PF17853">
    <property type="entry name" value="GGDEF_2"/>
    <property type="match status" value="1"/>
</dbReference>
<evidence type="ECO:0000256" key="4">
    <source>
        <dbReference type="PROSITE-ProRule" id="PRU00169"/>
    </source>
</evidence>
<proteinExistence type="predicted"/>
<dbReference type="EMBL" id="VTER01000006">
    <property type="protein sequence ID" value="TYS47587.1"/>
    <property type="molecule type" value="Genomic_DNA"/>
</dbReference>
<dbReference type="SMART" id="SM00448">
    <property type="entry name" value="REC"/>
    <property type="match status" value="1"/>
</dbReference>
<organism evidence="7 8">
    <name type="scientific">Bacillus infantis</name>
    <dbReference type="NCBI Taxonomy" id="324767"/>
    <lineage>
        <taxon>Bacteria</taxon>
        <taxon>Bacillati</taxon>
        <taxon>Bacillota</taxon>
        <taxon>Bacilli</taxon>
        <taxon>Bacillales</taxon>
        <taxon>Bacillaceae</taxon>
        <taxon>Bacillus</taxon>
    </lineage>
</organism>
<dbReference type="SUPFAM" id="SSF46689">
    <property type="entry name" value="Homeodomain-like"/>
    <property type="match status" value="2"/>
</dbReference>
<dbReference type="AlphaFoldDB" id="A0A5D4R8C3"/>
<keyword evidence="4" id="KW-0597">Phosphoprotein</keyword>
<keyword evidence="1" id="KW-0805">Transcription regulation</keyword>
<evidence type="ECO:0000256" key="1">
    <source>
        <dbReference type="ARBA" id="ARBA00023015"/>
    </source>
</evidence>
<dbReference type="InterPro" id="IPR020449">
    <property type="entry name" value="Tscrpt_reg_AraC-type_HTH"/>
</dbReference>
<comment type="caution">
    <text evidence="7">The sequence shown here is derived from an EMBL/GenBank/DDBJ whole genome shotgun (WGS) entry which is preliminary data.</text>
</comment>
<name>A0A5D4R8C3_9BACI</name>
<dbReference type="GO" id="GO:0000160">
    <property type="term" value="P:phosphorelay signal transduction system"/>
    <property type="evidence" value="ECO:0007669"/>
    <property type="project" value="InterPro"/>
</dbReference>
<evidence type="ECO:0000256" key="3">
    <source>
        <dbReference type="ARBA" id="ARBA00023163"/>
    </source>
</evidence>
<feature type="domain" description="HTH araC/xylS-type" evidence="5">
    <location>
        <begin position="426"/>
        <end position="524"/>
    </location>
</feature>